<dbReference type="InterPro" id="IPR011006">
    <property type="entry name" value="CheY-like_superfamily"/>
</dbReference>
<dbReference type="PANTHER" id="PTHR44520:SF2">
    <property type="entry name" value="RESPONSE REGULATOR RCP1"/>
    <property type="match status" value="1"/>
</dbReference>
<comment type="caution">
    <text evidence="3">The sequence shown here is derived from an EMBL/GenBank/DDBJ whole genome shotgun (WGS) entry which is preliminary data.</text>
</comment>
<evidence type="ECO:0000313" key="4">
    <source>
        <dbReference type="Proteomes" id="UP000323426"/>
    </source>
</evidence>
<feature type="domain" description="Response regulatory" evidence="2">
    <location>
        <begin position="20"/>
        <end position="141"/>
    </location>
</feature>
<keyword evidence="1" id="KW-0597">Phosphoprotein</keyword>
<evidence type="ECO:0000256" key="1">
    <source>
        <dbReference type="PROSITE-ProRule" id="PRU00169"/>
    </source>
</evidence>
<protein>
    <submittedName>
        <fullName evidence="3">Response regulator</fullName>
    </submittedName>
</protein>
<gene>
    <name evidence="3" type="ORF">F0145_14165</name>
</gene>
<organism evidence="3 4">
    <name type="scientific">Adhaeribacter rhizoryzae</name>
    <dbReference type="NCBI Taxonomy" id="2607907"/>
    <lineage>
        <taxon>Bacteria</taxon>
        <taxon>Pseudomonadati</taxon>
        <taxon>Bacteroidota</taxon>
        <taxon>Cytophagia</taxon>
        <taxon>Cytophagales</taxon>
        <taxon>Hymenobacteraceae</taxon>
        <taxon>Adhaeribacter</taxon>
    </lineage>
</organism>
<dbReference type="SMART" id="SM00448">
    <property type="entry name" value="REC"/>
    <property type="match status" value="1"/>
</dbReference>
<dbReference type="PROSITE" id="PS50110">
    <property type="entry name" value="RESPONSE_REGULATORY"/>
    <property type="match status" value="1"/>
</dbReference>
<accession>A0A5M6DBR2</accession>
<dbReference type="SUPFAM" id="SSF52172">
    <property type="entry name" value="CheY-like"/>
    <property type="match status" value="1"/>
</dbReference>
<dbReference type="GO" id="GO:0000160">
    <property type="term" value="P:phosphorelay signal transduction system"/>
    <property type="evidence" value="ECO:0007669"/>
    <property type="project" value="InterPro"/>
</dbReference>
<dbReference type="Gene3D" id="3.40.50.2300">
    <property type="match status" value="1"/>
</dbReference>
<dbReference type="InterPro" id="IPR001789">
    <property type="entry name" value="Sig_transdc_resp-reg_receiver"/>
</dbReference>
<reference evidence="3 4" key="1">
    <citation type="submission" date="2019-09" db="EMBL/GenBank/DDBJ databases">
        <title>Genome sequence and assembly of Adhaeribacter sp.</title>
        <authorList>
            <person name="Chhetri G."/>
        </authorList>
    </citation>
    <scope>NUCLEOTIDE SEQUENCE [LARGE SCALE GENOMIC DNA]</scope>
    <source>
        <strain evidence="3 4">DK36</strain>
    </source>
</reference>
<keyword evidence="4" id="KW-1185">Reference proteome</keyword>
<dbReference type="RefSeq" id="WP_150089072.1">
    <property type="nucleotide sequence ID" value="NZ_VWSF01000010.1"/>
</dbReference>
<evidence type="ECO:0000313" key="3">
    <source>
        <dbReference type="EMBL" id="KAA5544823.1"/>
    </source>
</evidence>
<name>A0A5M6DBR2_9BACT</name>
<evidence type="ECO:0000259" key="2">
    <source>
        <dbReference type="PROSITE" id="PS50110"/>
    </source>
</evidence>
<dbReference type="EMBL" id="VWSF01000010">
    <property type="protein sequence ID" value="KAA5544823.1"/>
    <property type="molecule type" value="Genomic_DNA"/>
</dbReference>
<sequence length="141" mass="15941">MILHLNQDRVSERQWNCGKRILLVDDNNTSLYLAQRILKKLELAAEILIARDGQEALNIIKAVGQSGQELGLILLDINMPVMDGFELLEELQNSADLRSVPCHIVLLSSSRHQLDLARASKYPIVDFIQKPLSPEKLARFL</sequence>
<dbReference type="AlphaFoldDB" id="A0A5M6DBR2"/>
<dbReference type="Proteomes" id="UP000323426">
    <property type="component" value="Unassembled WGS sequence"/>
</dbReference>
<dbReference type="PANTHER" id="PTHR44520">
    <property type="entry name" value="RESPONSE REGULATOR RCP1-RELATED"/>
    <property type="match status" value="1"/>
</dbReference>
<dbReference type="InterPro" id="IPR052893">
    <property type="entry name" value="TCS_response_regulator"/>
</dbReference>
<proteinExistence type="predicted"/>
<feature type="modified residue" description="4-aspartylphosphate" evidence="1">
    <location>
        <position position="76"/>
    </location>
</feature>
<dbReference type="Pfam" id="PF00072">
    <property type="entry name" value="Response_reg"/>
    <property type="match status" value="1"/>
</dbReference>